<feature type="transmembrane region" description="Helical" evidence="1">
    <location>
        <begin position="120"/>
        <end position="141"/>
    </location>
</feature>
<evidence type="ECO:0000313" key="3">
    <source>
        <dbReference type="Proteomes" id="UP000274199"/>
    </source>
</evidence>
<feature type="transmembrane region" description="Helical" evidence="1">
    <location>
        <begin position="58"/>
        <end position="80"/>
    </location>
</feature>
<evidence type="ECO:0000313" key="2">
    <source>
        <dbReference type="EMBL" id="AYP68226.1"/>
    </source>
</evidence>
<accession>A0A3G3BVX8</accession>
<name>A0A3G3BVX8_9CAUD</name>
<dbReference type="EMBL" id="MH884508">
    <property type="protein sequence ID" value="AYP68226.1"/>
    <property type="molecule type" value="Genomic_DNA"/>
</dbReference>
<keyword evidence="1" id="KW-0472">Membrane</keyword>
<keyword evidence="3" id="KW-1185">Reference proteome</keyword>
<protein>
    <submittedName>
        <fullName evidence="2">Uncharacterized protein</fullName>
    </submittedName>
</protein>
<proteinExistence type="predicted"/>
<gene>
    <name evidence="2" type="ORF">vBBcoS136_00094</name>
</gene>
<reference evidence="2 3" key="1">
    <citation type="submission" date="2018-09" db="EMBL/GenBank/DDBJ databases">
        <title>Comparative Genomic Analysis of Eight Novel Haloalkaliphilic Bacteriophages from Lake Elmenteita, Kenya.</title>
        <authorList>
            <person name="Akhwale J.K."/>
        </authorList>
    </citation>
    <scope>NUCLEOTIDE SEQUENCE [LARGE SCALE GENOMIC DNA]</scope>
</reference>
<keyword evidence="1" id="KW-1133">Transmembrane helix</keyword>
<dbReference type="Proteomes" id="UP000274199">
    <property type="component" value="Segment"/>
</dbReference>
<feature type="transmembrane region" description="Helical" evidence="1">
    <location>
        <begin position="86"/>
        <end position="108"/>
    </location>
</feature>
<sequence length="159" mass="17967">MSNTMTFRIGEGNILREVKRNNIIDEMRNTLPLSTAYIVDVPMIKERIKQGSNNKNRLLSVSAPLVIGVASTAVGGGIFWHSFMTYIFPYMLDIAKVFCAIKIAQAFYQERQGGREQGSGMSAMVTYGKWYLLFALMPWVVELFDQLGARMLIDLRTNS</sequence>
<organism evidence="2 3">
    <name type="scientific">Bacillus phage vB_BcoS-136</name>
    <dbReference type="NCBI Taxonomy" id="2419619"/>
    <lineage>
        <taxon>Viruses</taxon>
        <taxon>Duplodnaviria</taxon>
        <taxon>Heunggongvirae</taxon>
        <taxon>Uroviricota</taxon>
        <taxon>Caudoviricetes</taxon>
        <taxon>Heleneionescovirinae</taxon>
        <taxon>Kenyattavirus</taxon>
        <taxon>Kenyattavirus kv136</taxon>
    </lineage>
</organism>
<keyword evidence="1" id="KW-0812">Transmembrane</keyword>
<evidence type="ECO:0000256" key="1">
    <source>
        <dbReference type="SAM" id="Phobius"/>
    </source>
</evidence>